<feature type="signal peptide" evidence="2">
    <location>
        <begin position="1"/>
        <end position="31"/>
    </location>
</feature>
<organism evidence="3 4">
    <name type="scientific">Desulfovibrio porci</name>
    <dbReference type="NCBI Taxonomy" id="2605782"/>
    <lineage>
        <taxon>Bacteria</taxon>
        <taxon>Pseudomonadati</taxon>
        <taxon>Thermodesulfobacteriota</taxon>
        <taxon>Desulfovibrionia</taxon>
        <taxon>Desulfovibrionales</taxon>
        <taxon>Desulfovibrionaceae</taxon>
        <taxon>Desulfovibrio</taxon>
    </lineage>
</organism>
<keyword evidence="2" id="KW-0732">Signal</keyword>
<accession>A0A6L5XJQ3</accession>
<keyword evidence="4" id="KW-1185">Reference proteome</keyword>
<dbReference type="AlphaFoldDB" id="A0A6L5XJQ3"/>
<evidence type="ECO:0000313" key="3">
    <source>
        <dbReference type="EMBL" id="MSS27387.1"/>
    </source>
</evidence>
<feature type="compositionally biased region" description="Low complexity" evidence="1">
    <location>
        <begin position="51"/>
        <end position="71"/>
    </location>
</feature>
<keyword evidence="3" id="KW-0396">Initiation factor</keyword>
<evidence type="ECO:0000256" key="2">
    <source>
        <dbReference type="SAM" id="SignalP"/>
    </source>
</evidence>
<evidence type="ECO:0000256" key="1">
    <source>
        <dbReference type="SAM" id="MobiDB-lite"/>
    </source>
</evidence>
<gene>
    <name evidence="3" type="ORF">FYJ44_04845</name>
</gene>
<comment type="caution">
    <text evidence="3">The sequence shown here is derived from an EMBL/GenBank/DDBJ whole genome shotgun (WGS) entry which is preliminary data.</text>
</comment>
<feature type="region of interest" description="Disordered" evidence="1">
    <location>
        <begin position="51"/>
        <end position="139"/>
    </location>
</feature>
<evidence type="ECO:0000313" key="4">
    <source>
        <dbReference type="Proteomes" id="UP000477488"/>
    </source>
</evidence>
<sequence>MCVFWGSLPEAASMRRLLTLLALCAVLCAGAVLTDGTGPAPHAALAASALSPRHSGLEPPGGPKPLEGLPPASAPSRTAEGGMGYTDAYGNTIEDRPPEEKAPRKRPRPGAYGSYGSSTDSRPLPDPDAKPETPAWSFK</sequence>
<keyword evidence="3" id="KW-0648">Protein biosynthesis</keyword>
<dbReference type="Proteomes" id="UP000477488">
    <property type="component" value="Unassembled WGS sequence"/>
</dbReference>
<dbReference type="GO" id="GO:0003743">
    <property type="term" value="F:translation initiation factor activity"/>
    <property type="evidence" value="ECO:0007669"/>
    <property type="project" value="UniProtKB-KW"/>
</dbReference>
<feature type="compositionally biased region" description="Basic and acidic residues" evidence="1">
    <location>
        <begin position="93"/>
        <end position="102"/>
    </location>
</feature>
<feature type="chain" id="PRO_5026983420" evidence="2">
    <location>
        <begin position="32"/>
        <end position="139"/>
    </location>
</feature>
<protein>
    <submittedName>
        <fullName evidence="3">Translation initiation factor IF-2</fullName>
    </submittedName>
</protein>
<reference evidence="3 4" key="1">
    <citation type="submission" date="2019-09" db="EMBL/GenBank/DDBJ databases">
        <title>In-depth cultivation of the pig gut microbiome towards novel bacterial diversity and tailored functional studies.</title>
        <authorList>
            <person name="Wylensek D."/>
            <person name="Hitch T.C.A."/>
            <person name="Clavel T."/>
        </authorList>
    </citation>
    <scope>NUCLEOTIDE SEQUENCE [LARGE SCALE GENOMIC DNA]</scope>
    <source>
        <strain evidence="3 4">PG-178-WT-4</strain>
    </source>
</reference>
<dbReference type="EMBL" id="VUMH01000003">
    <property type="protein sequence ID" value="MSS27387.1"/>
    <property type="molecule type" value="Genomic_DNA"/>
</dbReference>
<proteinExistence type="predicted"/>
<name>A0A6L5XJQ3_9BACT</name>